<dbReference type="PANTHER" id="PTHR43741">
    <property type="entry name" value="FMN-DEPENDENT NADH-AZOREDUCTASE 1"/>
    <property type="match status" value="1"/>
</dbReference>
<dbReference type="AlphaFoldDB" id="A0A3A1YA35"/>
<evidence type="ECO:0000313" key="3">
    <source>
        <dbReference type="Proteomes" id="UP000266258"/>
    </source>
</evidence>
<proteinExistence type="predicted"/>
<feature type="domain" description="Flavodoxin-like fold" evidence="1">
    <location>
        <begin position="343"/>
        <end position="445"/>
    </location>
</feature>
<evidence type="ECO:0000259" key="1">
    <source>
        <dbReference type="Pfam" id="PF02525"/>
    </source>
</evidence>
<comment type="caution">
    <text evidence="2">The sequence shown here is derived from an EMBL/GenBank/DDBJ whole genome shotgun (WGS) entry which is preliminary data.</text>
</comment>
<dbReference type="PANTHER" id="PTHR43741:SF4">
    <property type="entry name" value="FMN-DEPENDENT NADH:QUINONE OXIDOREDUCTASE"/>
    <property type="match status" value="1"/>
</dbReference>
<sequence>MLNVLVLKSTMQPNNFSQSDWLLNQALQNVVSAVENFKAQKQCFPFTYQYINLDKFNLVYQNFTPYILEKLNNQLALQDTDTKLDFSEQVNHFLDQQGLKHLVEVVEAQNCNLDVNITNFTNQTLAEFSLFYDQLLERDPAKVKFIVRDVDALPFNYTYAHLQIADQFNPIRLATRAQLAAKFTEFNWFGEQVTSGLIQEFDEYYLSRIFKPFYQANLVPVLDGKNLTRFNYSAQQDLQMYFELLNPGRQDAELQVVAQGQDQLNALFDPSYADQAFNQVYHNYLTRARVPTYNNAWDEILEQHVGFNFTRTTGKAYESKVWAIGIYEYKVNSALSRSFPETHPSLALAQANNLVNEFLQADIIIMATPVYNHAIATKLKNYLDFWVRTGVTFNTDNPEAFRQRLFPVAKRLFVLAAAGADDRYKKYLNEFFSAYCEFIGVNYEPLVYRPYSFSIPCPELDPEANNLQEKIAQQTLEQLEEVVYQGVTQYLQERTAYLGQDLSVSHQVAALNNLGPQLTPLLDLTKLPLNLPNTKEATSPFEIAAQLAHSMPEDLQDFSGIHLWGTYFRQYTPKVSKSEDLASKPDLVMHLSKASVDYIHYSLDKEQAQRSANKVRDLASITPKSAQLCANNWLQASRYPIDVLAAKDYEHVVFYASLTQYPVPEFTGSQLLAALQHQATYFKVNQGDAKVNKFVEPHALEED</sequence>
<dbReference type="Pfam" id="PF02525">
    <property type="entry name" value="Flavodoxin_2"/>
    <property type="match status" value="1"/>
</dbReference>
<dbReference type="RefSeq" id="WP_119496294.1">
    <property type="nucleotide sequence ID" value="NZ_NRJH01000003.1"/>
</dbReference>
<dbReference type="EMBL" id="NRJH01000003">
    <property type="protein sequence ID" value="RIY34070.1"/>
    <property type="molecule type" value="Genomic_DNA"/>
</dbReference>
<organism evidence="2 3">
    <name type="scientific">Psittacicella melopsittaci</name>
    <dbReference type="NCBI Taxonomy" id="2028576"/>
    <lineage>
        <taxon>Bacteria</taxon>
        <taxon>Pseudomonadati</taxon>
        <taxon>Pseudomonadota</taxon>
        <taxon>Gammaproteobacteria</taxon>
        <taxon>Pasteurellales</taxon>
        <taxon>Psittacicellaceae</taxon>
        <taxon>Psittacicella</taxon>
    </lineage>
</organism>
<reference evidence="2 3" key="1">
    <citation type="submission" date="2017-08" db="EMBL/GenBank/DDBJ databases">
        <title>Reclassification of Bisgaard taxon 37 and 44.</title>
        <authorList>
            <person name="Christensen H."/>
        </authorList>
    </citation>
    <scope>NUCLEOTIDE SEQUENCE [LARGE SCALE GENOMIC DNA]</scope>
    <source>
        <strain evidence="2 3">B96_4</strain>
    </source>
</reference>
<evidence type="ECO:0000313" key="2">
    <source>
        <dbReference type="EMBL" id="RIY34070.1"/>
    </source>
</evidence>
<name>A0A3A1YA35_9GAMM</name>
<dbReference type="InterPro" id="IPR050104">
    <property type="entry name" value="FMN-dep_NADH:Q_OxRdtase_AzoR1"/>
</dbReference>
<dbReference type="Gene3D" id="3.40.50.360">
    <property type="match status" value="1"/>
</dbReference>
<dbReference type="InterPro" id="IPR029039">
    <property type="entry name" value="Flavoprotein-like_sf"/>
</dbReference>
<keyword evidence="3" id="KW-1185">Reference proteome</keyword>
<protein>
    <recommendedName>
        <fullName evidence="1">Flavodoxin-like fold domain-containing protein</fullName>
    </recommendedName>
</protein>
<dbReference type="InterPro" id="IPR003680">
    <property type="entry name" value="Flavodoxin_fold"/>
</dbReference>
<dbReference type="Proteomes" id="UP000266258">
    <property type="component" value="Unassembled WGS sequence"/>
</dbReference>
<accession>A0A3A1YA35</accession>
<dbReference type="OrthoDB" id="9787136at2"/>
<dbReference type="SUPFAM" id="SSF52218">
    <property type="entry name" value="Flavoproteins"/>
    <property type="match status" value="1"/>
</dbReference>
<gene>
    <name evidence="2" type="ORF">CJP74_00375</name>
</gene>